<dbReference type="Pfam" id="PF08740">
    <property type="entry name" value="BCS1_N"/>
    <property type="match status" value="1"/>
</dbReference>
<evidence type="ECO:0000256" key="6">
    <source>
        <dbReference type="ARBA" id="ARBA00022801"/>
    </source>
</evidence>
<evidence type="ECO:0000259" key="14">
    <source>
        <dbReference type="SMART" id="SM00382"/>
    </source>
</evidence>
<keyword evidence="8" id="KW-1133">Transmembrane helix</keyword>
<keyword evidence="4 12" id="KW-0547">Nucleotide-binding</keyword>
<evidence type="ECO:0000256" key="12">
    <source>
        <dbReference type="RuleBase" id="RU003651"/>
    </source>
</evidence>
<dbReference type="AlphaFoldDB" id="A0AAJ8L605"/>
<dbReference type="GO" id="GO:0005524">
    <property type="term" value="F:ATP binding"/>
    <property type="evidence" value="ECO:0007669"/>
    <property type="project" value="UniProtKB-KW"/>
</dbReference>
<dbReference type="SMART" id="SM00382">
    <property type="entry name" value="AAA"/>
    <property type="match status" value="1"/>
</dbReference>
<evidence type="ECO:0000313" key="16">
    <source>
        <dbReference type="EMBL" id="WWC71244.1"/>
    </source>
</evidence>
<comment type="catalytic activity">
    <reaction evidence="11">
        <text>ATP + H2O = ADP + phosphate + H(+)</text>
        <dbReference type="Rhea" id="RHEA:13065"/>
        <dbReference type="ChEBI" id="CHEBI:15377"/>
        <dbReference type="ChEBI" id="CHEBI:15378"/>
        <dbReference type="ChEBI" id="CHEBI:30616"/>
        <dbReference type="ChEBI" id="CHEBI:43474"/>
        <dbReference type="ChEBI" id="CHEBI:456216"/>
    </reaction>
    <physiologicalReaction direction="left-to-right" evidence="11">
        <dbReference type="Rhea" id="RHEA:13066"/>
    </physiologicalReaction>
</comment>
<keyword evidence="5" id="KW-0999">Mitochondrion inner membrane</keyword>
<comment type="subcellular location">
    <subcellularLocation>
        <location evidence="1">Mitochondrion inner membrane</location>
        <topology evidence="1">Single-pass membrane protein</topology>
    </subcellularLocation>
</comment>
<evidence type="ECO:0000256" key="4">
    <source>
        <dbReference type="ARBA" id="ARBA00022741"/>
    </source>
</evidence>
<dbReference type="Gene3D" id="3.40.50.300">
    <property type="entry name" value="P-loop containing nucleotide triphosphate hydrolases"/>
    <property type="match status" value="1"/>
</dbReference>
<dbReference type="Pfam" id="PF00004">
    <property type="entry name" value="AAA"/>
    <property type="match status" value="1"/>
</dbReference>
<protein>
    <recommendedName>
        <fullName evidence="18">AAA+ ATPase domain-containing protein</fullName>
    </recommendedName>
</protein>
<evidence type="ECO:0000256" key="10">
    <source>
        <dbReference type="ARBA" id="ARBA00023136"/>
    </source>
</evidence>
<feature type="domain" description="AAA+ ATPase" evidence="14">
    <location>
        <begin position="305"/>
        <end position="470"/>
    </location>
</feature>
<dbReference type="InterPro" id="IPR057495">
    <property type="entry name" value="AAA_lid_BCS1"/>
</dbReference>
<dbReference type="GO" id="GO:0016887">
    <property type="term" value="F:ATP hydrolysis activity"/>
    <property type="evidence" value="ECO:0007669"/>
    <property type="project" value="InterPro"/>
</dbReference>
<feature type="domain" description="BCS1 N-terminal" evidence="15">
    <location>
        <begin position="36"/>
        <end position="274"/>
    </location>
</feature>
<evidence type="ECO:0000256" key="13">
    <source>
        <dbReference type="SAM" id="MobiDB-lite"/>
    </source>
</evidence>
<keyword evidence="10" id="KW-0472">Membrane</keyword>
<dbReference type="InterPro" id="IPR027417">
    <property type="entry name" value="P-loop_NTPase"/>
</dbReference>
<sequence length="579" mass="65335">MFWLLNVIYDFLISLFTKGRNGSIRNATISDGIRIILVTTFFAFVQKTVNSAFKVFTDGMSVTAEIHAPDEIYYWIEEYLMKHSSVSNISLNLDRHSQSESTSNPNIHKADDGSKMYFFKYLWDTIWPTGKTVPRTLIISSKRTKGNKDSHKKRTLTRGRASTGDKDTENDRKIRINMTPSLDVIQQVQFGNRTIQVKVKNNEVGSRIDGEKRTLVISSLFGTTNTLMSFIRAAKDEYYANSSSYVSIYNAQMTTYSSEWTRGAVQTIRPWDSVFLPEGMKEWLLKDCQDFLDEYEFYLKRGVPHRRGYLLYGEPGSGKSSIISALAAKLKLDIYVISLGAKGLDDEKLNTLLQNCPDKCLLLMEDIDCAFKARNLLKPSENVSSTTDAENLETDQPKINGTSSNKRRKSTADETSWQSSSITLSGLLNAIDGVGSSEGRLLFCTTNWKDHIDKALSRSGRCDVWMEFKRANKQQAQELFVYFYSALHDTNLNGKVQDADSKIDNDFNCTGKHTQDVQLLAEKFASKIPHHQVSVSALQGYLMRYKRNPFGAVENVEEWVAGGCSQSPAITIFGNGSDF</sequence>
<dbReference type="GeneID" id="30172263"/>
<reference evidence="16" key="2">
    <citation type="submission" date="2024-02" db="EMBL/GenBank/DDBJ databases">
        <title>Comparative genomics of Cryptococcus and Kwoniella reveals pathogenesis evolution and contrasting modes of karyotype evolution via chromosome fusion or intercentromeric recombination.</title>
        <authorList>
            <person name="Coelho M.A."/>
            <person name="David-Palma M."/>
            <person name="Shea T."/>
            <person name="Bowers K."/>
            <person name="McGinley-Smith S."/>
            <person name="Mohammad A.W."/>
            <person name="Gnirke A."/>
            <person name="Yurkov A.M."/>
            <person name="Nowrousian M."/>
            <person name="Sun S."/>
            <person name="Cuomo C.A."/>
            <person name="Heitman J."/>
        </authorList>
    </citation>
    <scope>NUCLEOTIDE SEQUENCE</scope>
    <source>
        <strain evidence="16">CBS 10737</strain>
    </source>
</reference>
<dbReference type="InterPro" id="IPR003960">
    <property type="entry name" value="ATPase_AAA_CS"/>
</dbReference>
<keyword evidence="9" id="KW-0496">Mitochondrion</keyword>
<evidence type="ECO:0000313" key="17">
    <source>
        <dbReference type="Proteomes" id="UP000094020"/>
    </source>
</evidence>
<proteinExistence type="inferred from homology"/>
<evidence type="ECO:0000256" key="9">
    <source>
        <dbReference type="ARBA" id="ARBA00023128"/>
    </source>
</evidence>
<keyword evidence="17" id="KW-1185">Reference proteome</keyword>
<evidence type="ECO:0000259" key="15">
    <source>
        <dbReference type="SMART" id="SM01024"/>
    </source>
</evidence>
<keyword evidence="7 12" id="KW-0067">ATP-binding</keyword>
<dbReference type="InterPro" id="IPR003593">
    <property type="entry name" value="AAA+_ATPase"/>
</dbReference>
<evidence type="ECO:0008006" key="18">
    <source>
        <dbReference type="Google" id="ProtNLM"/>
    </source>
</evidence>
<name>A0AAJ8L605_9TREE</name>
<evidence type="ECO:0000256" key="11">
    <source>
        <dbReference type="ARBA" id="ARBA00048778"/>
    </source>
</evidence>
<comment type="similarity">
    <text evidence="2">Belongs to the AAA ATPase family. BCS1 subfamily.</text>
</comment>
<dbReference type="PROSITE" id="PS00674">
    <property type="entry name" value="AAA"/>
    <property type="match status" value="1"/>
</dbReference>
<accession>A0AAJ8L605</accession>
<dbReference type="InterPro" id="IPR003959">
    <property type="entry name" value="ATPase_AAA_core"/>
</dbReference>
<organism evidence="16 17">
    <name type="scientific">Kwoniella pini CBS 10737</name>
    <dbReference type="NCBI Taxonomy" id="1296096"/>
    <lineage>
        <taxon>Eukaryota</taxon>
        <taxon>Fungi</taxon>
        <taxon>Dikarya</taxon>
        <taxon>Basidiomycota</taxon>
        <taxon>Agaricomycotina</taxon>
        <taxon>Tremellomycetes</taxon>
        <taxon>Tremellales</taxon>
        <taxon>Cryptococcaceae</taxon>
        <taxon>Kwoniella</taxon>
    </lineage>
</organism>
<evidence type="ECO:0000256" key="7">
    <source>
        <dbReference type="ARBA" id="ARBA00022840"/>
    </source>
</evidence>
<feature type="compositionally biased region" description="Basic residues" evidence="13">
    <location>
        <begin position="143"/>
        <end position="157"/>
    </location>
</feature>
<keyword evidence="3" id="KW-0812">Transmembrane</keyword>
<dbReference type="Pfam" id="PF25426">
    <property type="entry name" value="AAA_lid_BCS1"/>
    <property type="match status" value="1"/>
</dbReference>
<evidence type="ECO:0000256" key="1">
    <source>
        <dbReference type="ARBA" id="ARBA00004434"/>
    </source>
</evidence>
<dbReference type="GO" id="GO:0005743">
    <property type="term" value="C:mitochondrial inner membrane"/>
    <property type="evidence" value="ECO:0007669"/>
    <property type="project" value="UniProtKB-SubCell"/>
</dbReference>
<dbReference type="KEGG" id="kpin:30172263"/>
<dbReference type="InterPro" id="IPR050747">
    <property type="entry name" value="Mitochondrial_chaperone_BCS1"/>
</dbReference>
<evidence type="ECO:0000256" key="2">
    <source>
        <dbReference type="ARBA" id="ARBA00007448"/>
    </source>
</evidence>
<keyword evidence="6" id="KW-0378">Hydrolase</keyword>
<dbReference type="SUPFAM" id="SSF52540">
    <property type="entry name" value="P-loop containing nucleoside triphosphate hydrolases"/>
    <property type="match status" value="1"/>
</dbReference>
<dbReference type="PANTHER" id="PTHR23070">
    <property type="entry name" value="BCS1 AAA-TYPE ATPASE"/>
    <property type="match status" value="1"/>
</dbReference>
<feature type="region of interest" description="Disordered" evidence="13">
    <location>
        <begin position="382"/>
        <end position="414"/>
    </location>
</feature>
<dbReference type="SMART" id="SM01024">
    <property type="entry name" value="BCS1_N"/>
    <property type="match status" value="1"/>
</dbReference>
<gene>
    <name evidence="16" type="ORF">I206_105197</name>
</gene>
<dbReference type="InterPro" id="IPR014851">
    <property type="entry name" value="BCS1_N"/>
</dbReference>
<dbReference type="RefSeq" id="XP_070059179.1">
    <property type="nucleotide sequence ID" value="XM_070203078.1"/>
</dbReference>
<evidence type="ECO:0000256" key="8">
    <source>
        <dbReference type="ARBA" id="ARBA00022989"/>
    </source>
</evidence>
<reference evidence="16" key="1">
    <citation type="submission" date="2013-07" db="EMBL/GenBank/DDBJ databases">
        <authorList>
            <consortium name="The Broad Institute Genome Sequencing Platform"/>
            <person name="Cuomo C."/>
            <person name="Litvintseva A."/>
            <person name="Chen Y."/>
            <person name="Heitman J."/>
            <person name="Sun S."/>
            <person name="Springer D."/>
            <person name="Dromer F."/>
            <person name="Young S.K."/>
            <person name="Zeng Q."/>
            <person name="Gargeya S."/>
            <person name="Fitzgerald M."/>
            <person name="Abouelleil A."/>
            <person name="Alvarado L."/>
            <person name="Berlin A.M."/>
            <person name="Chapman S.B."/>
            <person name="Dewar J."/>
            <person name="Goldberg J."/>
            <person name="Griggs A."/>
            <person name="Gujja S."/>
            <person name="Hansen M."/>
            <person name="Howarth C."/>
            <person name="Imamovic A."/>
            <person name="Larimer J."/>
            <person name="McCowan C."/>
            <person name="Murphy C."/>
            <person name="Pearson M."/>
            <person name="Priest M."/>
            <person name="Roberts A."/>
            <person name="Saif S."/>
            <person name="Shea T."/>
            <person name="Sykes S."/>
            <person name="Wortman J."/>
            <person name="Nusbaum C."/>
            <person name="Birren B."/>
        </authorList>
    </citation>
    <scope>NUCLEOTIDE SEQUENCE</scope>
    <source>
        <strain evidence="16">CBS 10737</strain>
    </source>
</reference>
<feature type="region of interest" description="Disordered" evidence="13">
    <location>
        <begin position="143"/>
        <end position="169"/>
    </location>
</feature>
<evidence type="ECO:0000256" key="3">
    <source>
        <dbReference type="ARBA" id="ARBA00022692"/>
    </source>
</evidence>
<evidence type="ECO:0000256" key="5">
    <source>
        <dbReference type="ARBA" id="ARBA00022792"/>
    </source>
</evidence>
<dbReference type="Proteomes" id="UP000094020">
    <property type="component" value="Chromosome 7"/>
</dbReference>
<dbReference type="EMBL" id="CP144525">
    <property type="protein sequence ID" value="WWC71244.1"/>
    <property type="molecule type" value="Genomic_DNA"/>
</dbReference>